<protein>
    <submittedName>
        <fullName evidence="2">Uncharacterized protein</fullName>
    </submittedName>
</protein>
<dbReference type="EMBL" id="QUBR01000002">
    <property type="protein sequence ID" value="REK69664.1"/>
    <property type="molecule type" value="Genomic_DNA"/>
</dbReference>
<comment type="caution">
    <text evidence="2">The sequence shown here is derived from an EMBL/GenBank/DDBJ whole genome shotgun (WGS) entry which is preliminary data.</text>
</comment>
<evidence type="ECO:0000313" key="3">
    <source>
        <dbReference type="Proteomes" id="UP000265581"/>
    </source>
</evidence>
<gene>
    <name evidence="2" type="ORF">DX116_10690</name>
</gene>
<proteinExistence type="predicted"/>
<dbReference type="Proteomes" id="UP000265581">
    <property type="component" value="Unassembled WGS sequence"/>
</dbReference>
<keyword evidence="1" id="KW-0812">Transmembrane</keyword>
<accession>A0A371P131</accession>
<keyword evidence="1" id="KW-1133">Transmembrane helix</keyword>
<organism evidence="2 3">
    <name type="scientific">Aeromicrobium endophyticum</name>
    <dbReference type="NCBI Taxonomy" id="2292704"/>
    <lineage>
        <taxon>Bacteria</taxon>
        <taxon>Bacillati</taxon>
        <taxon>Actinomycetota</taxon>
        <taxon>Actinomycetes</taxon>
        <taxon>Propionibacteriales</taxon>
        <taxon>Nocardioidaceae</taxon>
        <taxon>Aeromicrobium</taxon>
    </lineage>
</organism>
<dbReference type="RefSeq" id="WP_119704264.1">
    <property type="nucleotide sequence ID" value="NZ_JBHSOI010000002.1"/>
</dbReference>
<evidence type="ECO:0000256" key="1">
    <source>
        <dbReference type="SAM" id="Phobius"/>
    </source>
</evidence>
<feature type="transmembrane region" description="Helical" evidence="1">
    <location>
        <begin position="49"/>
        <end position="74"/>
    </location>
</feature>
<sequence length="194" mass="20537">MTELVVRPDRSALHAARPWIAAGTAVTAVVLVVATCTGHVVVAVFAAPVLLAGILLLVVLMTVPRSVVVGAGIVRLTRWNGRSLTLPVDDDLQGLHARYVSNLGGVSSPPRLVMRRPGVRGRITLAEGVWTSADVKRVADAVGVEPAPGAMDRRDWQRLAPGLLPWVVRWPYTAIMLGVAVTLVVAAGLITLLD</sequence>
<reference evidence="2 3" key="1">
    <citation type="submission" date="2018-08" db="EMBL/GenBank/DDBJ databases">
        <title>Aeromicrobium sp. M2KJ-4, whole genome shotgun sequence.</title>
        <authorList>
            <person name="Tuo L."/>
        </authorList>
    </citation>
    <scope>NUCLEOTIDE SEQUENCE [LARGE SCALE GENOMIC DNA]</scope>
    <source>
        <strain evidence="2 3">M2KJ-4</strain>
    </source>
</reference>
<evidence type="ECO:0000313" key="2">
    <source>
        <dbReference type="EMBL" id="REK69664.1"/>
    </source>
</evidence>
<keyword evidence="3" id="KW-1185">Reference proteome</keyword>
<dbReference type="AlphaFoldDB" id="A0A371P131"/>
<keyword evidence="1" id="KW-0472">Membrane</keyword>
<feature type="transmembrane region" description="Helical" evidence="1">
    <location>
        <begin position="170"/>
        <end position="193"/>
    </location>
</feature>
<name>A0A371P131_9ACTN</name>
<feature type="transmembrane region" description="Helical" evidence="1">
    <location>
        <begin position="20"/>
        <end position="42"/>
    </location>
</feature>